<dbReference type="Proteomes" id="UP001054889">
    <property type="component" value="Unassembled WGS sequence"/>
</dbReference>
<feature type="compositionally biased region" description="Polar residues" evidence="1">
    <location>
        <begin position="52"/>
        <end position="61"/>
    </location>
</feature>
<name>A0AAV5EB67_ELECO</name>
<accession>A0AAV5EB67</accession>
<protein>
    <recommendedName>
        <fullName evidence="4">Secreted protein</fullName>
    </recommendedName>
</protein>
<proteinExistence type="predicted"/>
<reference evidence="2" key="1">
    <citation type="journal article" date="2018" name="DNA Res.">
        <title>Multiple hybrid de novo genome assembly of finger millet, an orphan allotetraploid crop.</title>
        <authorList>
            <person name="Hatakeyama M."/>
            <person name="Aluri S."/>
            <person name="Balachadran M.T."/>
            <person name="Sivarajan S.R."/>
            <person name="Patrignani A."/>
            <person name="Gruter S."/>
            <person name="Poveda L."/>
            <person name="Shimizu-Inatsugi R."/>
            <person name="Baeten J."/>
            <person name="Francoijs K.J."/>
            <person name="Nataraja K.N."/>
            <person name="Reddy Y.A.N."/>
            <person name="Phadnis S."/>
            <person name="Ravikumar R.L."/>
            <person name="Schlapbach R."/>
            <person name="Sreeman S.M."/>
            <person name="Shimizu K.K."/>
        </authorList>
    </citation>
    <scope>NUCLEOTIDE SEQUENCE</scope>
</reference>
<evidence type="ECO:0000256" key="1">
    <source>
        <dbReference type="SAM" id="MobiDB-lite"/>
    </source>
</evidence>
<evidence type="ECO:0000313" key="2">
    <source>
        <dbReference type="EMBL" id="GJN20624.1"/>
    </source>
</evidence>
<feature type="region of interest" description="Disordered" evidence="1">
    <location>
        <begin position="47"/>
        <end position="69"/>
    </location>
</feature>
<evidence type="ECO:0000313" key="3">
    <source>
        <dbReference type="Proteomes" id="UP001054889"/>
    </source>
</evidence>
<evidence type="ECO:0008006" key="4">
    <source>
        <dbReference type="Google" id="ProtNLM"/>
    </source>
</evidence>
<sequence>MKTRTHLLALADAAASSTATNARGPTHLLQGDCDDVADMNLVRIKGTRTSKLRSSQSSCTRTRGARLLQ</sequence>
<dbReference type="EMBL" id="BQKI01000075">
    <property type="protein sequence ID" value="GJN20624.1"/>
    <property type="molecule type" value="Genomic_DNA"/>
</dbReference>
<comment type="caution">
    <text evidence="2">The sequence shown here is derived from an EMBL/GenBank/DDBJ whole genome shotgun (WGS) entry which is preliminary data.</text>
</comment>
<organism evidence="2 3">
    <name type="scientific">Eleusine coracana subsp. coracana</name>
    <dbReference type="NCBI Taxonomy" id="191504"/>
    <lineage>
        <taxon>Eukaryota</taxon>
        <taxon>Viridiplantae</taxon>
        <taxon>Streptophyta</taxon>
        <taxon>Embryophyta</taxon>
        <taxon>Tracheophyta</taxon>
        <taxon>Spermatophyta</taxon>
        <taxon>Magnoliopsida</taxon>
        <taxon>Liliopsida</taxon>
        <taxon>Poales</taxon>
        <taxon>Poaceae</taxon>
        <taxon>PACMAD clade</taxon>
        <taxon>Chloridoideae</taxon>
        <taxon>Cynodonteae</taxon>
        <taxon>Eleusininae</taxon>
        <taxon>Eleusine</taxon>
    </lineage>
</organism>
<gene>
    <name evidence="2" type="primary">gb08024</name>
    <name evidence="2" type="ORF">PR202_gb08024</name>
</gene>
<keyword evidence="3" id="KW-1185">Reference proteome</keyword>
<dbReference type="AlphaFoldDB" id="A0AAV5EB67"/>
<reference evidence="2" key="2">
    <citation type="submission" date="2021-12" db="EMBL/GenBank/DDBJ databases">
        <title>Resequencing data analysis of finger millet.</title>
        <authorList>
            <person name="Hatakeyama M."/>
            <person name="Aluri S."/>
            <person name="Balachadran M.T."/>
            <person name="Sivarajan S.R."/>
            <person name="Poveda L."/>
            <person name="Shimizu-Inatsugi R."/>
            <person name="Schlapbach R."/>
            <person name="Sreeman S.M."/>
            <person name="Shimizu K.K."/>
        </authorList>
    </citation>
    <scope>NUCLEOTIDE SEQUENCE</scope>
</reference>